<dbReference type="GO" id="GO:0005737">
    <property type="term" value="C:cytoplasm"/>
    <property type="evidence" value="ECO:0007669"/>
    <property type="project" value="TreeGrafter"/>
</dbReference>
<dbReference type="AlphaFoldDB" id="A0A1Q5PM09"/>
<evidence type="ECO:0000256" key="1">
    <source>
        <dbReference type="ARBA" id="ARBA00000427"/>
    </source>
</evidence>
<name>A0A1Q5PM09_9ACTO</name>
<evidence type="ECO:0000313" key="6">
    <source>
        <dbReference type="Proteomes" id="UP000186465"/>
    </source>
</evidence>
<dbReference type="Pfam" id="PF13088">
    <property type="entry name" value="BNR_2"/>
    <property type="match status" value="1"/>
</dbReference>
<dbReference type="EC" id="3.2.1.18" evidence="3"/>
<dbReference type="PANTHER" id="PTHR10628">
    <property type="entry name" value="SIALIDASE"/>
    <property type="match status" value="1"/>
</dbReference>
<dbReference type="PANTHER" id="PTHR10628:SF30">
    <property type="entry name" value="EXO-ALPHA-SIALIDASE"/>
    <property type="match status" value="1"/>
</dbReference>
<protein>
    <recommendedName>
        <fullName evidence="3">exo-alpha-sialidase</fullName>
        <ecNumber evidence="3">3.2.1.18</ecNumber>
    </recommendedName>
</protein>
<dbReference type="InterPro" id="IPR036278">
    <property type="entry name" value="Sialidase_sf"/>
</dbReference>
<dbReference type="Gene3D" id="2.40.220.10">
    <property type="entry name" value="Intramolecular Trans-sialidase, Domain 3"/>
    <property type="match status" value="1"/>
</dbReference>
<dbReference type="Gene3D" id="2.60.120.200">
    <property type="match status" value="1"/>
</dbReference>
<dbReference type="InterPro" id="IPR013320">
    <property type="entry name" value="ConA-like_dom_sf"/>
</dbReference>
<dbReference type="Gene3D" id="2.120.10.10">
    <property type="match status" value="1"/>
</dbReference>
<dbReference type="CDD" id="cd15482">
    <property type="entry name" value="Sialidase_non-viral"/>
    <property type="match status" value="1"/>
</dbReference>
<reference evidence="6" key="1">
    <citation type="submission" date="2016-11" db="EMBL/GenBank/DDBJ databases">
        <title>Actinomyces gypaetusis sp. nov. isolated from Gypaetus barbatus in Qinghai Tibet Plateau China.</title>
        <authorList>
            <person name="Meng X."/>
        </authorList>
    </citation>
    <scope>NUCLEOTIDE SEQUENCE [LARGE SCALE GENOMIC DNA]</scope>
    <source>
        <strain evidence="6">DSM 15383</strain>
    </source>
</reference>
<feature type="domain" description="Sialidase" evidence="4">
    <location>
        <begin position="497"/>
        <end position="709"/>
    </location>
</feature>
<evidence type="ECO:0000259" key="4">
    <source>
        <dbReference type="Pfam" id="PF13088"/>
    </source>
</evidence>
<dbReference type="InterPro" id="IPR023364">
    <property type="entry name" value="Trans_sialidase_dom3"/>
</dbReference>
<comment type="catalytic activity">
    <reaction evidence="1">
        <text>Hydrolysis of alpha-(2-&gt;3)-, alpha-(2-&gt;6)-, alpha-(2-&gt;8)- glycosidic linkages of terminal sialic acid residues in oligosaccharides, glycoproteins, glycolipids, colominic acid and synthetic substrates.</text>
        <dbReference type="EC" id="3.2.1.18"/>
    </reaction>
</comment>
<dbReference type="InterPro" id="IPR011040">
    <property type="entry name" value="Sialidase"/>
</dbReference>
<accession>A0A1Q5PM09</accession>
<dbReference type="GO" id="GO:0004308">
    <property type="term" value="F:exo-alpha-sialidase activity"/>
    <property type="evidence" value="ECO:0007669"/>
    <property type="project" value="UniProtKB-EC"/>
</dbReference>
<evidence type="ECO:0000256" key="2">
    <source>
        <dbReference type="ARBA" id="ARBA00009348"/>
    </source>
</evidence>
<keyword evidence="6" id="KW-1185">Reference proteome</keyword>
<dbReference type="SUPFAM" id="SSF49899">
    <property type="entry name" value="Concanavalin A-like lectins/glucanases"/>
    <property type="match status" value="2"/>
</dbReference>
<sequence>MVVSRKLQESSQISLFFNFRTRIDSPLLRVEADGKQLWNLAIKGSAPLLLGGTKQKIRLEIEDALGLTDGTWHSFAITSGTAGTKIFLDGYQCFSATASLAFHELLGSTADDAQIFTTSSVGVEVTGLEVLPEESAPAEVLARALPPESLIDFAATELSAYDAAELGQLRSGSIFLRYRVRGPGQAGPILAASGGGVQQLQLVFSANGLKYSVLGRNKQWRDFLVAGHWDEGDWHDVVLRVARGAVDIYVDGYLEAHLPGQAFFADVDGLDRVIIGQDFSGEKLFGEVRNASIYAYPLTDGQIQRLSGVKPLSTQCLFDYGYHGAASYRIPSLLMTQDGVLLAGADQRETIPNDAPNSINFTMRRSLDKGRTWEEMRTLLKYPGEGLTGSSVIDSCLLQDKETGRIFVFIDQFPGGIGQPNNGLGKGVTAAGEYLLHDSEGAQFVWKADGKVTTTEGAATGYTLAENGDVFLGSQPKGNVFLSEGEDPAQSLMVARTSFLIYIYSDDNGQTWSKPQHVNHQVKENWMAFLGTGPGTGIQIRHGKYAGRLVVPIYFSTEHLSSFSSAVIYSDDHGRTWQRGAAPNDGRIFDGEEIFARTFTNKLAANYESTVVDRRDGSLMLFMRNQDPSQRVATATSVDGGQSWREVTFHDQLPEIFSQPHAIAMPTQKHPDRLVFANASQLLPYRGRGVLRVSLDGGKNWSISRTFNPYHYVYQCLTRLDENTLGLLWERETQGVYFTTVPLEWFGKPELSPVRA</sequence>
<comment type="similarity">
    <text evidence="2">Belongs to the glycosyl hydrolase 33 family.</text>
</comment>
<dbReference type="STRING" id="156892.BM477_06380"/>
<dbReference type="InterPro" id="IPR026856">
    <property type="entry name" value="Sialidase_fam"/>
</dbReference>
<organism evidence="5 6">
    <name type="scientific">Boudabousia marimammalium</name>
    <dbReference type="NCBI Taxonomy" id="156892"/>
    <lineage>
        <taxon>Bacteria</taxon>
        <taxon>Bacillati</taxon>
        <taxon>Actinomycetota</taxon>
        <taxon>Actinomycetes</taxon>
        <taxon>Actinomycetales</taxon>
        <taxon>Actinomycetaceae</taxon>
        <taxon>Boudabousia</taxon>
    </lineage>
</organism>
<evidence type="ECO:0000256" key="3">
    <source>
        <dbReference type="ARBA" id="ARBA00012733"/>
    </source>
</evidence>
<evidence type="ECO:0000313" key="5">
    <source>
        <dbReference type="EMBL" id="OKL48083.1"/>
    </source>
</evidence>
<dbReference type="GO" id="GO:0009313">
    <property type="term" value="P:oligosaccharide catabolic process"/>
    <property type="evidence" value="ECO:0007669"/>
    <property type="project" value="TreeGrafter"/>
</dbReference>
<comment type="caution">
    <text evidence="5">The sequence shown here is derived from an EMBL/GenBank/DDBJ whole genome shotgun (WGS) entry which is preliminary data.</text>
</comment>
<dbReference type="SUPFAM" id="SSF50939">
    <property type="entry name" value="Sialidases"/>
    <property type="match status" value="1"/>
</dbReference>
<dbReference type="OrthoDB" id="7294637at2"/>
<proteinExistence type="inferred from homology"/>
<dbReference type="Proteomes" id="UP000186465">
    <property type="component" value="Unassembled WGS sequence"/>
</dbReference>
<dbReference type="GO" id="GO:0016020">
    <property type="term" value="C:membrane"/>
    <property type="evidence" value="ECO:0007669"/>
    <property type="project" value="TreeGrafter"/>
</dbReference>
<dbReference type="GO" id="GO:0006689">
    <property type="term" value="P:ganglioside catabolic process"/>
    <property type="evidence" value="ECO:0007669"/>
    <property type="project" value="TreeGrafter"/>
</dbReference>
<gene>
    <name evidence="5" type="ORF">BM477_06380</name>
</gene>
<dbReference type="EMBL" id="MPDM01000006">
    <property type="protein sequence ID" value="OKL48083.1"/>
    <property type="molecule type" value="Genomic_DNA"/>
</dbReference>
<dbReference type="Pfam" id="PF13385">
    <property type="entry name" value="Laminin_G_3"/>
    <property type="match status" value="1"/>
</dbReference>